<comment type="similarity">
    <text evidence="2">Belongs to the major facilitator superfamily. EmrB family.</text>
</comment>
<dbReference type="InterPro" id="IPR036259">
    <property type="entry name" value="MFS_trans_sf"/>
</dbReference>
<feature type="transmembrane region" description="Helical" evidence="8">
    <location>
        <begin position="27"/>
        <end position="50"/>
    </location>
</feature>
<feature type="domain" description="Major facilitator superfamily (MFS) profile" evidence="9">
    <location>
        <begin position="1"/>
        <end position="498"/>
    </location>
</feature>
<feature type="transmembrane region" description="Helical" evidence="8">
    <location>
        <begin position="90"/>
        <end position="107"/>
    </location>
</feature>
<dbReference type="InterPro" id="IPR020846">
    <property type="entry name" value="MFS_dom"/>
</dbReference>
<dbReference type="GO" id="GO:0005886">
    <property type="term" value="C:plasma membrane"/>
    <property type="evidence" value="ECO:0007669"/>
    <property type="project" value="UniProtKB-SubCell"/>
</dbReference>
<feature type="transmembrane region" description="Helical" evidence="8">
    <location>
        <begin position="114"/>
        <end position="134"/>
    </location>
</feature>
<evidence type="ECO:0000256" key="3">
    <source>
        <dbReference type="ARBA" id="ARBA00022448"/>
    </source>
</evidence>
<proteinExistence type="inferred from homology"/>
<dbReference type="Gene3D" id="1.20.1250.20">
    <property type="entry name" value="MFS general substrate transporter like domains"/>
    <property type="match status" value="1"/>
</dbReference>
<organism evidence="10 11">
    <name type="scientific">Inquilinus limosus</name>
    <dbReference type="NCBI Taxonomy" id="171674"/>
    <lineage>
        <taxon>Bacteria</taxon>
        <taxon>Pseudomonadati</taxon>
        <taxon>Pseudomonadota</taxon>
        <taxon>Alphaproteobacteria</taxon>
        <taxon>Rhodospirillales</taxon>
        <taxon>Rhodospirillaceae</taxon>
        <taxon>Inquilinus</taxon>
    </lineage>
</organism>
<keyword evidence="6 8" id="KW-1133">Transmembrane helix</keyword>
<keyword evidence="5 8" id="KW-0812">Transmembrane</keyword>
<feature type="transmembrane region" description="Helical" evidence="8">
    <location>
        <begin position="344"/>
        <end position="367"/>
    </location>
</feature>
<dbReference type="InterPro" id="IPR004638">
    <property type="entry name" value="EmrB-like"/>
</dbReference>
<keyword evidence="7 8" id="KW-0472">Membrane</keyword>
<feature type="transmembrane region" description="Helical" evidence="8">
    <location>
        <begin position="251"/>
        <end position="278"/>
    </location>
</feature>
<keyword evidence="3" id="KW-0813">Transport</keyword>
<keyword evidence="11" id="KW-1185">Reference proteome</keyword>
<evidence type="ECO:0000313" key="10">
    <source>
        <dbReference type="EMBL" id="OWJ62761.1"/>
    </source>
</evidence>
<feature type="transmembrane region" description="Helical" evidence="8">
    <location>
        <begin position="468"/>
        <end position="490"/>
    </location>
</feature>
<name>A0A211ZBX6_9PROT</name>
<sequence>MDAVNSTVLVVTRGHVMGGIHATQDEVAWVNIAYLVAKLTAFPLAAWLTLRLAPRRLLAGATLVLLAGAIGAAAAGGLGVLVAWRIAQGVAGAVLLVAGQSLLFQVFPRSRQGLVQAVFAFATTVAPTTLSPALQGWTVDTLSWSWMFLANVPLGLAGLAAALLAPGHRDRPAATGRPDWPGLVLLGAAMTAFIYVTQEGSRYNWFDEPEIVHISLAGLAAATAFLAWQALARKGGALIDTAVFRDEHFSFGFIVSFIAGGALFGSAFVIPAFATGVLGLSPTYAGLLLLPSGALVCLGLLTAGAVIQFRQLDPVKMVPFGIICFMTSMWMLSGSTSESGLPDMVPALLLRGLGLGLLFVSLTVGTLRDLRPEVLPYGVALFNIGRQMGGQIGVAGLATYLDHQNALNLTVLAGQLAPGNPMLVDRQETLSALLTARGYPVEEAGAAATAMIQKALVQQVSTLSFNECFLAIALLFLVAAPVLVATKLTLARLMGHASHPAHGRH</sequence>
<evidence type="ECO:0000256" key="1">
    <source>
        <dbReference type="ARBA" id="ARBA00004651"/>
    </source>
</evidence>
<feature type="transmembrane region" description="Helical" evidence="8">
    <location>
        <begin position="284"/>
        <end position="307"/>
    </location>
</feature>
<feature type="transmembrane region" description="Helical" evidence="8">
    <location>
        <begin position="211"/>
        <end position="231"/>
    </location>
</feature>
<dbReference type="GO" id="GO:0022857">
    <property type="term" value="F:transmembrane transporter activity"/>
    <property type="evidence" value="ECO:0007669"/>
    <property type="project" value="InterPro"/>
</dbReference>
<keyword evidence="4" id="KW-1003">Cell membrane</keyword>
<evidence type="ECO:0000256" key="8">
    <source>
        <dbReference type="SAM" id="Phobius"/>
    </source>
</evidence>
<accession>A0A211ZBX6</accession>
<evidence type="ECO:0000256" key="4">
    <source>
        <dbReference type="ARBA" id="ARBA00022475"/>
    </source>
</evidence>
<evidence type="ECO:0000256" key="2">
    <source>
        <dbReference type="ARBA" id="ARBA00008537"/>
    </source>
</evidence>
<comment type="subcellular location">
    <subcellularLocation>
        <location evidence="1">Cell membrane</location>
        <topology evidence="1">Multi-pass membrane protein</topology>
    </subcellularLocation>
</comment>
<protein>
    <submittedName>
        <fullName evidence="10">MFS transporter</fullName>
    </submittedName>
</protein>
<evidence type="ECO:0000256" key="6">
    <source>
        <dbReference type="ARBA" id="ARBA00022989"/>
    </source>
</evidence>
<evidence type="ECO:0000259" key="9">
    <source>
        <dbReference type="PROSITE" id="PS50850"/>
    </source>
</evidence>
<dbReference type="Pfam" id="PF07690">
    <property type="entry name" value="MFS_1"/>
    <property type="match status" value="1"/>
</dbReference>
<evidence type="ECO:0000256" key="5">
    <source>
        <dbReference type="ARBA" id="ARBA00022692"/>
    </source>
</evidence>
<dbReference type="Proteomes" id="UP000196655">
    <property type="component" value="Unassembled WGS sequence"/>
</dbReference>
<dbReference type="NCBIfam" id="TIGR00711">
    <property type="entry name" value="efflux_EmrB"/>
    <property type="match status" value="1"/>
</dbReference>
<evidence type="ECO:0000313" key="11">
    <source>
        <dbReference type="Proteomes" id="UP000196655"/>
    </source>
</evidence>
<dbReference type="InterPro" id="IPR011701">
    <property type="entry name" value="MFS"/>
</dbReference>
<dbReference type="PANTHER" id="PTHR42718:SF9">
    <property type="entry name" value="MAJOR FACILITATOR SUPERFAMILY MULTIDRUG TRANSPORTER MFSC"/>
    <property type="match status" value="1"/>
</dbReference>
<dbReference type="PANTHER" id="PTHR42718">
    <property type="entry name" value="MAJOR FACILITATOR SUPERFAMILY MULTIDRUG TRANSPORTER MFSC"/>
    <property type="match status" value="1"/>
</dbReference>
<feature type="transmembrane region" description="Helical" evidence="8">
    <location>
        <begin position="314"/>
        <end position="332"/>
    </location>
</feature>
<comment type="caution">
    <text evidence="10">The sequence shown here is derived from an EMBL/GenBank/DDBJ whole genome shotgun (WGS) entry which is preliminary data.</text>
</comment>
<feature type="transmembrane region" description="Helical" evidence="8">
    <location>
        <begin position="57"/>
        <end position="84"/>
    </location>
</feature>
<dbReference type="PROSITE" id="PS50850">
    <property type="entry name" value="MFS"/>
    <property type="match status" value="1"/>
</dbReference>
<gene>
    <name evidence="10" type="ORF">BWR60_29775</name>
</gene>
<dbReference type="EMBL" id="NHON01000091">
    <property type="protein sequence ID" value="OWJ62761.1"/>
    <property type="molecule type" value="Genomic_DNA"/>
</dbReference>
<dbReference type="STRING" id="1122125.GCA_000423185_00811"/>
<feature type="transmembrane region" description="Helical" evidence="8">
    <location>
        <begin position="146"/>
        <end position="166"/>
    </location>
</feature>
<reference evidence="11" key="1">
    <citation type="submission" date="2017-05" db="EMBL/GenBank/DDBJ databases">
        <authorList>
            <person name="Macchi M."/>
            <person name="Festa S."/>
            <person name="Coppotelli B.M."/>
            <person name="Morelli I.S."/>
        </authorList>
    </citation>
    <scope>NUCLEOTIDE SEQUENCE [LARGE SCALE GENOMIC DNA]</scope>
    <source>
        <strain evidence="11">I</strain>
    </source>
</reference>
<dbReference type="OrthoDB" id="9771737at2"/>
<dbReference type="SUPFAM" id="SSF103473">
    <property type="entry name" value="MFS general substrate transporter"/>
    <property type="match status" value="1"/>
</dbReference>
<evidence type="ECO:0000256" key="7">
    <source>
        <dbReference type="ARBA" id="ARBA00023136"/>
    </source>
</evidence>
<dbReference type="AlphaFoldDB" id="A0A211ZBX6"/>
<feature type="transmembrane region" description="Helical" evidence="8">
    <location>
        <begin position="178"/>
        <end position="196"/>
    </location>
</feature>